<reference evidence="2 3" key="1">
    <citation type="submission" date="2011-07" db="EMBL/GenBank/DDBJ databases">
        <title>The complete genome of chromosome of Emticicia oligotrophica DSM 17448.</title>
        <authorList>
            <consortium name="US DOE Joint Genome Institute (JGI-PGF)"/>
            <person name="Lucas S."/>
            <person name="Han J."/>
            <person name="Lapidus A."/>
            <person name="Bruce D."/>
            <person name="Goodwin L."/>
            <person name="Pitluck S."/>
            <person name="Peters L."/>
            <person name="Kyrpides N."/>
            <person name="Mavromatis K."/>
            <person name="Ivanova N."/>
            <person name="Ovchinnikova G."/>
            <person name="Teshima H."/>
            <person name="Detter J.C."/>
            <person name="Tapia R."/>
            <person name="Han C."/>
            <person name="Land M."/>
            <person name="Hauser L."/>
            <person name="Markowitz V."/>
            <person name="Cheng J.-F."/>
            <person name="Hugenholtz P."/>
            <person name="Woyke T."/>
            <person name="Wu D."/>
            <person name="Tindall B."/>
            <person name="Pomrenke H."/>
            <person name="Brambilla E."/>
            <person name="Klenk H.-P."/>
            <person name="Eisen J.A."/>
        </authorList>
    </citation>
    <scope>NUCLEOTIDE SEQUENCE [LARGE SCALE GENOMIC DNA]</scope>
    <source>
        <strain evidence="2 3">DSM 17448</strain>
    </source>
</reference>
<feature type="transmembrane region" description="Helical" evidence="1">
    <location>
        <begin position="361"/>
        <end position="379"/>
    </location>
</feature>
<evidence type="ECO:0008006" key="4">
    <source>
        <dbReference type="Google" id="ProtNLM"/>
    </source>
</evidence>
<feature type="transmembrane region" description="Helical" evidence="1">
    <location>
        <begin position="337"/>
        <end position="354"/>
    </location>
</feature>
<keyword evidence="1" id="KW-0812">Transmembrane</keyword>
<name>A0ABM5N6B5_EMTOG</name>
<protein>
    <recommendedName>
        <fullName evidence="4">Glycosyltransferase RgtA/B/C/D-like domain-containing protein</fullName>
    </recommendedName>
</protein>
<dbReference type="EMBL" id="CP002961">
    <property type="protein sequence ID" value="AFK05050.1"/>
    <property type="molecule type" value="Genomic_DNA"/>
</dbReference>
<feature type="transmembrane region" description="Helical" evidence="1">
    <location>
        <begin position="217"/>
        <end position="237"/>
    </location>
</feature>
<feature type="transmembrane region" description="Helical" evidence="1">
    <location>
        <begin position="391"/>
        <end position="413"/>
    </location>
</feature>
<sequence>MVIKNSLIVEKLETNKKVIFLGLLVIFLCQLSFCFLEIKNFTEPLTENSGTDVEQWENMSYYLAEHLFFKPYPQLNLTNNDYFYPYGGTHVFQGWFLEGNYFYAFFYNNFGNGPWLNYYYALSILFAALSIFFLVGYYWDFKKSLLVSILVTYLNFHAINRYPHHLAYCIIHWTTISIFLDYIIFKKFINKEPISTRLLIFKVMIMCLALGQDLSYILGFSLSSFFFVAITILGYCIKKDYRAYFIDVLKKGVKDFNKNMFINASMILVSFIALFFYLPIIIQVFTTIRKFHFDNPFSGGHGWNLPLRIFLPYFPNFSALNNPFQGLFNDMPEGMGSMSPGIFCLLIGLFGYLFSKKKERLLILPFAIFFLLSIINHPINIPTLQWLPWCMLYRIPSRFTMIIPFFCSFLLLGADLKKNQIKKHIYWIGLLTIIGFLEVFTVYKARFERPIYHFDSNFNAYMNYVKKLPGEAVLDWPFCVIGGNGIGNDEGLCPIYNKTSGVHALKRFHHKKVIGYYFGRLHPTLIKPFVDAGWGKMSVPDNKIWNQSTKITNKFTPEQWSFFTQFYQFNDFAGINLYIDLIPESEKEEFYKRFGKPVMQTTVPIAGRVVFLKKPQEWFIKEDTIKGKQLKFQCDCKKN</sequence>
<evidence type="ECO:0000313" key="3">
    <source>
        <dbReference type="Proteomes" id="UP000002875"/>
    </source>
</evidence>
<feature type="transmembrane region" description="Helical" evidence="1">
    <location>
        <begin position="425"/>
        <end position="443"/>
    </location>
</feature>
<accession>A0ABM5N6B5</accession>
<proteinExistence type="predicted"/>
<organism evidence="2 3">
    <name type="scientific">Emticicia oligotrophica (strain DSM 17448 / CIP 109782 / MTCC 6937 / GPTSA100-15)</name>
    <dbReference type="NCBI Taxonomy" id="929562"/>
    <lineage>
        <taxon>Bacteria</taxon>
        <taxon>Pseudomonadati</taxon>
        <taxon>Bacteroidota</taxon>
        <taxon>Cytophagia</taxon>
        <taxon>Cytophagales</taxon>
        <taxon>Leadbetterellaceae</taxon>
        <taxon>Emticicia</taxon>
    </lineage>
</organism>
<feature type="transmembrane region" description="Helical" evidence="1">
    <location>
        <begin position="260"/>
        <end position="285"/>
    </location>
</feature>
<keyword evidence="3" id="KW-1185">Reference proteome</keyword>
<evidence type="ECO:0000313" key="2">
    <source>
        <dbReference type="EMBL" id="AFK05050.1"/>
    </source>
</evidence>
<dbReference type="Proteomes" id="UP000002875">
    <property type="component" value="Chromosome"/>
</dbReference>
<keyword evidence="1" id="KW-1133">Transmembrane helix</keyword>
<keyword evidence="1" id="KW-0472">Membrane</keyword>
<gene>
    <name evidence="2" type="ordered locus">Emtol_3924</name>
</gene>
<evidence type="ECO:0000256" key="1">
    <source>
        <dbReference type="SAM" id="Phobius"/>
    </source>
</evidence>
<feature type="transmembrane region" description="Helical" evidence="1">
    <location>
        <begin position="118"/>
        <end position="139"/>
    </location>
</feature>
<feature type="transmembrane region" description="Helical" evidence="1">
    <location>
        <begin position="165"/>
        <end position="185"/>
    </location>
</feature>
<feature type="transmembrane region" description="Helical" evidence="1">
    <location>
        <begin position="18"/>
        <end position="38"/>
    </location>
</feature>